<organism evidence="2 3">
    <name type="scientific">Trichinella murrelli</name>
    <dbReference type="NCBI Taxonomy" id="144512"/>
    <lineage>
        <taxon>Eukaryota</taxon>
        <taxon>Metazoa</taxon>
        <taxon>Ecdysozoa</taxon>
        <taxon>Nematoda</taxon>
        <taxon>Enoplea</taxon>
        <taxon>Dorylaimia</taxon>
        <taxon>Trichinellida</taxon>
        <taxon>Trichinellidae</taxon>
        <taxon>Trichinella</taxon>
    </lineage>
</organism>
<evidence type="ECO:0000313" key="3">
    <source>
        <dbReference type="Proteomes" id="UP000055048"/>
    </source>
</evidence>
<accession>A0A0V0T7U4</accession>
<reference evidence="2 3" key="1">
    <citation type="submission" date="2015-01" db="EMBL/GenBank/DDBJ databases">
        <title>Evolution of Trichinella species and genotypes.</title>
        <authorList>
            <person name="Korhonen P.K."/>
            <person name="Edoardo P."/>
            <person name="Giuseppe L.R."/>
            <person name="Gasser R.B."/>
        </authorList>
    </citation>
    <scope>NUCLEOTIDE SEQUENCE [LARGE SCALE GENOMIC DNA]</scope>
    <source>
        <strain evidence="2">ISS417</strain>
    </source>
</reference>
<protein>
    <submittedName>
        <fullName evidence="2">Uncharacterized protein</fullName>
    </submittedName>
</protein>
<keyword evidence="1" id="KW-1133">Transmembrane helix</keyword>
<dbReference type="AlphaFoldDB" id="A0A0V0T7U4"/>
<dbReference type="EMBL" id="JYDJ01000488">
    <property type="protein sequence ID" value="KRX35008.1"/>
    <property type="molecule type" value="Genomic_DNA"/>
</dbReference>
<gene>
    <name evidence="2" type="ORF">T05_13099</name>
</gene>
<proteinExistence type="predicted"/>
<sequence>MAFYRKHYVPFKSRGDFLYVICSFLLLHIHISVENIGVKIRSNSDYQLDSFTDPHLFHSSLPVCHFSGIHGDAIKSCPEFHRKLFTSWAINGLYIRYIAYSNMQES</sequence>
<evidence type="ECO:0000313" key="2">
    <source>
        <dbReference type="EMBL" id="KRX35008.1"/>
    </source>
</evidence>
<feature type="transmembrane region" description="Helical" evidence="1">
    <location>
        <begin position="17"/>
        <end position="38"/>
    </location>
</feature>
<keyword evidence="1" id="KW-0472">Membrane</keyword>
<keyword evidence="1" id="KW-0812">Transmembrane</keyword>
<comment type="caution">
    <text evidence="2">The sequence shown here is derived from an EMBL/GenBank/DDBJ whole genome shotgun (WGS) entry which is preliminary data.</text>
</comment>
<name>A0A0V0T7U4_9BILA</name>
<keyword evidence="3" id="KW-1185">Reference proteome</keyword>
<dbReference type="Proteomes" id="UP000055048">
    <property type="component" value="Unassembled WGS sequence"/>
</dbReference>
<evidence type="ECO:0000256" key="1">
    <source>
        <dbReference type="SAM" id="Phobius"/>
    </source>
</evidence>